<dbReference type="GO" id="GO:0045490">
    <property type="term" value="P:pectin catabolic process"/>
    <property type="evidence" value="ECO:0007669"/>
    <property type="project" value="UniProtKB-ARBA"/>
</dbReference>
<dbReference type="PROSITE" id="PS00502">
    <property type="entry name" value="POLYGALACTURONASE"/>
    <property type="match status" value="1"/>
</dbReference>
<protein>
    <recommendedName>
        <fullName evidence="3">endo-polygalacturonase</fullName>
        <ecNumber evidence="3">3.2.1.15</ecNumber>
    </recommendedName>
</protein>
<comment type="catalytic activity">
    <reaction evidence="12">
        <text>(1,4-alpha-D-galacturonosyl)n+m + H2O = (1,4-alpha-D-galacturonosyl)n + (1,4-alpha-D-galacturonosyl)m.</text>
        <dbReference type="EC" id="3.2.1.15"/>
    </reaction>
</comment>
<keyword evidence="5 16" id="KW-0732">Signal</keyword>
<evidence type="ECO:0000256" key="13">
    <source>
        <dbReference type="ARBA" id="ARBA00037707"/>
    </source>
</evidence>
<organism evidence="17 18">
    <name type="scientific">Physocladia obscura</name>
    <dbReference type="NCBI Taxonomy" id="109957"/>
    <lineage>
        <taxon>Eukaryota</taxon>
        <taxon>Fungi</taxon>
        <taxon>Fungi incertae sedis</taxon>
        <taxon>Chytridiomycota</taxon>
        <taxon>Chytridiomycota incertae sedis</taxon>
        <taxon>Chytridiomycetes</taxon>
        <taxon>Chytridiales</taxon>
        <taxon>Chytriomycetaceae</taxon>
        <taxon>Physocladia</taxon>
    </lineage>
</organism>
<evidence type="ECO:0000313" key="17">
    <source>
        <dbReference type="EMBL" id="KAJ3110987.1"/>
    </source>
</evidence>
<evidence type="ECO:0000256" key="8">
    <source>
        <dbReference type="ARBA" id="ARBA00023157"/>
    </source>
</evidence>
<dbReference type="AlphaFoldDB" id="A0AAD5XDK9"/>
<dbReference type="Pfam" id="PF00295">
    <property type="entry name" value="Glyco_hydro_28"/>
    <property type="match status" value="1"/>
</dbReference>
<sequence length="432" mass="43926">MRATVLLSLVVSVFAATTSTKHHGHTGHHTSSTTAVTKTKTTAAVRTTTTTTAAVQTTTNATAAVVPQTTTTTTTTVATSAAVKTALATTTIASIINTSGACVVSSYAGFASCASSTKILIQGPFTVPAENVINLSLKSGATVILSGTVTFAKSTTLTGNDHLLTVTGSGITFESDPSNQGILYGNGQLYWDGKGANGGVNKPKFVSIRTTGSTFKGIKVINSPVHCFSIGGSSNLIDGITFDNSAGASLGHNTDGFDVSGTDITVQNSWVHNQDDCLAINNANGVNFLNNICIGGHGASVGSVQSGAVVENVYIQNITIADSDNGVRVKTVYGATSGLVSNITYQDITLSNIAKFGVVVRQDYLNGGPTGKAAGQLPIKGLTLKNVHGSVTGQSVFILCATGECSEFNFSEIAVAPVKASCSGISPAPTGC</sequence>
<dbReference type="SMART" id="SM00710">
    <property type="entry name" value="PbH1"/>
    <property type="match status" value="4"/>
</dbReference>
<dbReference type="SUPFAM" id="SSF51126">
    <property type="entry name" value="Pectin lyase-like"/>
    <property type="match status" value="1"/>
</dbReference>
<evidence type="ECO:0000256" key="15">
    <source>
        <dbReference type="RuleBase" id="RU361169"/>
    </source>
</evidence>
<evidence type="ECO:0000256" key="12">
    <source>
        <dbReference type="ARBA" id="ARBA00034074"/>
    </source>
</evidence>
<evidence type="ECO:0000256" key="10">
    <source>
        <dbReference type="ARBA" id="ARBA00023295"/>
    </source>
</evidence>
<evidence type="ECO:0000256" key="16">
    <source>
        <dbReference type="SAM" id="SignalP"/>
    </source>
</evidence>
<dbReference type="PANTHER" id="PTHR31884">
    <property type="entry name" value="POLYGALACTURONASE"/>
    <property type="match status" value="1"/>
</dbReference>
<keyword evidence="8" id="KW-1015">Disulfide bond</keyword>
<feature type="chain" id="PRO_5042211937" description="endo-polygalacturonase" evidence="16">
    <location>
        <begin position="16"/>
        <end position="432"/>
    </location>
</feature>
<keyword evidence="7 15" id="KW-0378">Hydrolase</keyword>
<dbReference type="InterPro" id="IPR050434">
    <property type="entry name" value="Glycosyl_hydrlase_28"/>
</dbReference>
<keyword evidence="10 15" id="KW-0326">Glycosidase</keyword>
<feature type="active site" evidence="14">
    <location>
        <position position="297"/>
    </location>
</feature>
<dbReference type="EC" id="3.2.1.15" evidence="3"/>
<keyword evidence="18" id="KW-1185">Reference proteome</keyword>
<comment type="function">
    <text evidence="13">Involved in maceration and soft-rotting of plant tissue. Hydrolyzes the 1,4-alpha glycosidic bonds of de-esterified pectate in the smooth region of the plant cell wall.</text>
</comment>
<feature type="signal peptide" evidence="16">
    <location>
        <begin position="1"/>
        <end position="15"/>
    </location>
</feature>
<evidence type="ECO:0000256" key="14">
    <source>
        <dbReference type="PROSITE-ProRule" id="PRU10052"/>
    </source>
</evidence>
<dbReference type="GO" id="GO:0071555">
    <property type="term" value="P:cell wall organization"/>
    <property type="evidence" value="ECO:0007669"/>
    <property type="project" value="UniProtKB-KW"/>
</dbReference>
<dbReference type="EMBL" id="JADGJH010001677">
    <property type="protein sequence ID" value="KAJ3110987.1"/>
    <property type="molecule type" value="Genomic_DNA"/>
</dbReference>
<dbReference type="InterPro" id="IPR011050">
    <property type="entry name" value="Pectin_lyase_fold/virulence"/>
</dbReference>
<reference evidence="17" key="1">
    <citation type="submission" date="2020-05" db="EMBL/GenBank/DDBJ databases">
        <title>Phylogenomic resolution of chytrid fungi.</title>
        <authorList>
            <person name="Stajich J.E."/>
            <person name="Amses K."/>
            <person name="Simmons R."/>
            <person name="Seto K."/>
            <person name="Myers J."/>
            <person name="Bonds A."/>
            <person name="Quandt C.A."/>
            <person name="Barry K."/>
            <person name="Liu P."/>
            <person name="Grigoriev I."/>
            <person name="Longcore J.E."/>
            <person name="James T.Y."/>
        </authorList>
    </citation>
    <scope>NUCLEOTIDE SEQUENCE</scope>
    <source>
        <strain evidence="17">JEL0513</strain>
    </source>
</reference>
<keyword evidence="4" id="KW-0964">Secreted</keyword>
<evidence type="ECO:0000256" key="3">
    <source>
        <dbReference type="ARBA" id="ARBA00012736"/>
    </source>
</evidence>
<evidence type="ECO:0000256" key="5">
    <source>
        <dbReference type="ARBA" id="ARBA00022729"/>
    </source>
</evidence>
<evidence type="ECO:0000256" key="4">
    <source>
        <dbReference type="ARBA" id="ARBA00022525"/>
    </source>
</evidence>
<keyword evidence="11" id="KW-0961">Cell wall biogenesis/degradation</keyword>
<evidence type="ECO:0000256" key="1">
    <source>
        <dbReference type="ARBA" id="ARBA00004613"/>
    </source>
</evidence>
<keyword evidence="6" id="KW-0677">Repeat</keyword>
<dbReference type="GO" id="GO:0004650">
    <property type="term" value="F:polygalacturonase activity"/>
    <property type="evidence" value="ECO:0007669"/>
    <property type="project" value="UniProtKB-EC"/>
</dbReference>
<dbReference type="GO" id="GO:0005576">
    <property type="term" value="C:extracellular region"/>
    <property type="evidence" value="ECO:0007669"/>
    <property type="project" value="UniProtKB-SubCell"/>
</dbReference>
<proteinExistence type="inferred from homology"/>
<dbReference type="Proteomes" id="UP001211907">
    <property type="component" value="Unassembled WGS sequence"/>
</dbReference>
<comment type="subcellular location">
    <subcellularLocation>
        <location evidence="1">Secreted</location>
    </subcellularLocation>
</comment>
<dbReference type="InterPro" id="IPR012334">
    <property type="entry name" value="Pectin_lyas_fold"/>
</dbReference>
<name>A0AAD5XDK9_9FUNG</name>
<evidence type="ECO:0000256" key="6">
    <source>
        <dbReference type="ARBA" id="ARBA00022737"/>
    </source>
</evidence>
<dbReference type="PANTHER" id="PTHR31884:SF9">
    <property type="entry name" value="ENDOPOLYGALACTURONASE D-RELATED"/>
    <property type="match status" value="1"/>
</dbReference>
<evidence type="ECO:0000313" key="18">
    <source>
        <dbReference type="Proteomes" id="UP001211907"/>
    </source>
</evidence>
<evidence type="ECO:0000256" key="7">
    <source>
        <dbReference type="ARBA" id="ARBA00022801"/>
    </source>
</evidence>
<keyword evidence="9" id="KW-0325">Glycoprotein</keyword>
<evidence type="ECO:0000256" key="11">
    <source>
        <dbReference type="ARBA" id="ARBA00023316"/>
    </source>
</evidence>
<evidence type="ECO:0000256" key="2">
    <source>
        <dbReference type="ARBA" id="ARBA00008834"/>
    </source>
</evidence>
<comment type="caution">
    <text evidence="17">The sequence shown here is derived from an EMBL/GenBank/DDBJ whole genome shotgun (WGS) entry which is preliminary data.</text>
</comment>
<dbReference type="Gene3D" id="2.160.20.10">
    <property type="entry name" value="Single-stranded right-handed beta-helix, Pectin lyase-like"/>
    <property type="match status" value="1"/>
</dbReference>
<evidence type="ECO:0000256" key="9">
    <source>
        <dbReference type="ARBA" id="ARBA00023180"/>
    </source>
</evidence>
<dbReference type="InterPro" id="IPR006626">
    <property type="entry name" value="PbH1"/>
</dbReference>
<gene>
    <name evidence="17" type="ORF">HK100_002845</name>
</gene>
<accession>A0AAD5XDK9</accession>
<dbReference type="InterPro" id="IPR000743">
    <property type="entry name" value="Glyco_hydro_28"/>
</dbReference>
<comment type="similarity">
    <text evidence="2 15">Belongs to the glycosyl hydrolase 28 family.</text>
</comment>